<dbReference type="Gene3D" id="3.30.70.920">
    <property type="match status" value="1"/>
</dbReference>
<evidence type="ECO:0000256" key="4">
    <source>
        <dbReference type="HAMAP-Rule" id="MF_02200"/>
    </source>
</evidence>
<keyword evidence="6" id="KW-1185">Reference proteome</keyword>
<dbReference type="Pfam" id="PF03927">
    <property type="entry name" value="NapD"/>
    <property type="match status" value="1"/>
</dbReference>
<comment type="subunit">
    <text evidence="4">Interacts with the cytoplasmic NapA precursor.</text>
</comment>
<dbReference type="InterPro" id="IPR005623">
    <property type="entry name" value="Chaperone_NapD_NO3_reduct"/>
</dbReference>
<dbReference type="PANTHER" id="PTHR38603">
    <property type="entry name" value="CHAPERONE NAPD"/>
    <property type="match status" value="1"/>
</dbReference>
<comment type="function">
    <text evidence="4">Chaperone for NapA, the catalytic subunit of the periplasmic nitrate reductase. It binds directly and specifically to the twin-arginine signal peptide of NapA, preventing premature interaction with the Tat translocase and premature export.</text>
</comment>
<proteinExistence type="inferred from homology"/>
<evidence type="ECO:0000313" key="5">
    <source>
        <dbReference type="EMBL" id="TCK19655.1"/>
    </source>
</evidence>
<evidence type="ECO:0000313" key="6">
    <source>
        <dbReference type="Proteomes" id="UP000295030"/>
    </source>
</evidence>
<organism evidence="5 6">
    <name type="scientific">Ancylobacter aquaticus</name>
    <dbReference type="NCBI Taxonomy" id="100"/>
    <lineage>
        <taxon>Bacteria</taxon>
        <taxon>Pseudomonadati</taxon>
        <taxon>Pseudomonadota</taxon>
        <taxon>Alphaproteobacteria</taxon>
        <taxon>Hyphomicrobiales</taxon>
        <taxon>Xanthobacteraceae</taxon>
        <taxon>Ancylobacter</taxon>
    </lineage>
</organism>
<gene>
    <name evidence="4" type="primary">napD</name>
    <name evidence="5" type="ORF">EV667_4099</name>
</gene>
<dbReference type="EMBL" id="SMFY01000005">
    <property type="protein sequence ID" value="TCK19655.1"/>
    <property type="molecule type" value="Genomic_DNA"/>
</dbReference>
<comment type="subcellular location">
    <subcellularLocation>
        <location evidence="1 4">Cytoplasm</location>
    </subcellularLocation>
</comment>
<reference evidence="5 6" key="1">
    <citation type="submission" date="2019-03" db="EMBL/GenBank/DDBJ databases">
        <title>Genomic Encyclopedia of Type Strains, Phase IV (KMG-IV): sequencing the most valuable type-strain genomes for metagenomic binning, comparative biology and taxonomic classification.</title>
        <authorList>
            <person name="Goeker M."/>
        </authorList>
    </citation>
    <scope>NUCLEOTIDE SEQUENCE [LARGE SCALE GENOMIC DNA]</scope>
    <source>
        <strain evidence="5 6">DSM 101</strain>
    </source>
</reference>
<evidence type="ECO:0000256" key="3">
    <source>
        <dbReference type="ARBA" id="ARBA00023186"/>
    </source>
</evidence>
<dbReference type="GO" id="GO:0005048">
    <property type="term" value="F:signal sequence binding"/>
    <property type="evidence" value="ECO:0007669"/>
    <property type="project" value="UniProtKB-UniRule"/>
</dbReference>
<dbReference type="RefSeq" id="WP_126281271.1">
    <property type="nucleotide sequence ID" value="NZ_SMFY01000005.1"/>
</dbReference>
<evidence type="ECO:0000256" key="2">
    <source>
        <dbReference type="ARBA" id="ARBA00022490"/>
    </source>
</evidence>
<dbReference type="Proteomes" id="UP000295030">
    <property type="component" value="Unassembled WGS sequence"/>
</dbReference>
<name>A0A431PWH7_ANCAQ</name>
<protein>
    <recommendedName>
        <fullName evidence="4">Chaperone NapD</fullName>
    </recommendedName>
    <alternativeName>
        <fullName evidence="4">NapA signal peptide-binding chaperone NapD</fullName>
    </alternativeName>
</protein>
<dbReference type="GO" id="GO:0051224">
    <property type="term" value="P:negative regulation of protein transport"/>
    <property type="evidence" value="ECO:0007669"/>
    <property type="project" value="UniProtKB-UniRule"/>
</dbReference>
<comment type="similarity">
    <text evidence="4">Belongs to the NapD family.</text>
</comment>
<dbReference type="OrthoDB" id="7306089at2"/>
<sequence>MDDVRHISSAVVMAFPHRCAEVAVRLKALPDTEVHYVQDGKIVIVLEGSSTGEVGSRLAAIGLMDGVLAANLVFEQIDIQDDPGAVP</sequence>
<keyword evidence="2 4" id="KW-0963">Cytoplasm</keyword>
<dbReference type="GO" id="GO:0005737">
    <property type="term" value="C:cytoplasm"/>
    <property type="evidence" value="ECO:0007669"/>
    <property type="project" value="UniProtKB-SubCell"/>
</dbReference>
<comment type="caution">
    <text evidence="5">The sequence shown here is derived from an EMBL/GenBank/DDBJ whole genome shotgun (WGS) entry which is preliminary data.</text>
</comment>
<dbReference type="HAMAP" id="MF_02200">
    <property type="entry name" value="NapD"/>
    <property type="match status" value="1"/>
</dbReference>
<evidence type="ECO:0000256" key="1">
    <source>
        <dbReference type="ARBA" id="ARBA00004496"/>
    </source>
</evidence>
<dbReference type="AlphaFoldDB" id="A0A431PWH7"/>
<dbReference type="PANTHER" id="PTHR38603:SF1">
    <property type="entry name" value="CHAPERONE NAPD"/>
    <property type="match status" value="1"/>
</dbReference>
<accession>A0A431PWH7</accession>
<keyword evidence="3 4" id="KW-0143">Chaperone</keyword>